<accession>A0A543APQ1</accession>
<reference evidence="2 3" key="1">
    <citation type="submission" date="2019-06" db="EMBL/GenBank/DDBJ databases">
        <title>Sequencing the genomes of 1000 actinobacteria strains.</title>
        <authorList>
            <person name="Klenk H.-P."/>
        </authorList>
    </citation>
    <scope>NUCLEOTIDE SEQUENCE [LARGE SCALE GENOMIC DNA]</scope>
    <source>
        <strain evidence="2 3">DSM 45928</strain>
    </source>
</reference>
<dbReference type="AlphaFoldDB" id="A0A543APQ1"/>
<dbReference type="EMBL" id="VFOW01000001">
    <property type="protein sequence ID" value="TQL74554.1"/>
    <property type="molecule type" value="Genomic_DNA"/>
</dbReference>
<keyword evidence="2" id="KW-0560">Oxidoreductase</keyword>
<keyword evidence="2" id="KW-0503">Monooxygenase</keyword>
<dbReference type="GO" id="GO:0004497">
    <property type="term" value="F:monooxygenase activity"/>
    <property type="evidence" value="ECO:0007669"/>
    <property type="project" value="UniProtKB-KW"/>
</dbReference>
<feature type="domain" description="ABM" evidence="1">
    <location>
        <begin position="5"/>
        <end position="94"/>
    </location>
</feature>
<dbReference type="Proteomes" id="UP000317043">
    <property type="component" value="Unassembled WGS sequence"/>
</dbReference>
<dbReference type="SUPFAM" id="SSF54909">
    <property type="entry name" value="Dimeric alpha+beta barrel"/>
    <property type="match status" value="1"/>
</dbReference>
<dbReference type="PANTHER" id="PTHR33336">
    <property type="entry name" value="QUINOL MONOOXYGENASE YGIN-RELATED"/>
    <property type="match status" value="1"/>
</dbReference>
<proteinExistence type="predicted"/>
<dbReference type="InterPro" id="IPR050744">
    <property type="entry name" value="AI-2_Isomerase_LsrG"/>
</dbReference>
<evidence type="ECO:0000259" key="1">
    <source>
        <dbReference type="PROSITE" id="PS51725"/>
    </source>
</evidence>
<name>A0A543APQ1_9ACTN</name>
<dbReference type="Pfam" id="PF03992">
    <property type="entry name" value="ABM"/>
    <property type="match status" value="1"/>
</dbReference>
<dbReference type="PANTHER" id="PTHR33336:SF15">
    <property type="entry name" value="ABM DOMAIN-CONTAINING PROTEIN"/>
    <property type="match status" value="1"/>
</dbReference>
<sequence>MGPVIIVHATVTAQPPFRDQLENLLRRLRDQTRAADPGCLEYTYYRDIDDDCRFICVEVWKDEASLRAHLAAPHMNDPNSRFAEFTQGEERVEIWRSSPIPVEEFE</sequence>
<dbReference type="InterPro" id="IPR011008">
    <property type="entry name" value="Dimeric_a/b-barrel"/>
</dbReference>
<dbReference type="InterPro" id="IPR007138">
    <property type="entry name" value="ABM_dom"/>
</dbReference>
<evidence type="ECO:0000313" key="2">
    <source>
        <dbReference type="EMBL" id="TQL74554.1"/>
    </source>
</evidence>
<gene>
    <name evidence="2" type="ORF">FB566_0039</name>
</gene>
<comment type="caution">
    <text evidence="2">The sequence shown here is derived from an EMBL/GenBank/DDBJ whole genome shotgun (WGS) entry which is preliminary data.</text>
</comment>
<keyword evidence="3" id="KW-1185">Reference proteome</keyword>
<dbReference type="InParanoid" id="A0A543APQ1"/>
<evidence type="ECO:0000313" key="3">
    <source>
        <dbReference type="Proteomes" id="UP000317043"/>
    </source>
</evidence>
<organism evidence="2 3">
    <name type="scientific">Stackebrandtia endophytica</name>
    <dbReference type="NCBI Taxonomy" id="1496996"/>
    <lineage>
        <taxon>Bacteria</taxon>
        <taxon>Bacillati</taxon>
        <taxon>Actinomycetota</taxon>
        <taxon>Actinomycetes</taxon>
        <taxon>Glycomycetales</taxon>
        <taxon>Glycomycetaceae</taxon>
        <taxon>Stackebrandtia</taxon>
    </lineage>
</organism>
<protein>
    <submittedName>
        <fullName evidence="2">Quinol monooxygenase YgiN</fullName>
    </submittedName>
</protein>
<dbReference type="PROSITE" id="PS51725">
    <property type="entry name" value="ABM"/>
    <property type="match status" value="1"/>
</dbReference>
<dbReference type="Gene3D" id="3.30.70.100">
    <property type="match status" value="1"/>
</dbReference>